<evidence type="ECO:0000256" key="1">
    <source>
        <dbReference type="SAM" id="MobiDB-lite"/>
    </source>
</evidence>
<dbReference type="Proteomes" id="UP001176940">
    <property type="component" value="Unassembled WGS sequence"/>
</dbReference>
<feature type="region of interest" description="Disordered" evidence="1">
    <location>
        <begin position="200"/>
        <end position="228"/>
    </location>
</feature>
<dbReference type="PANTHER" id="PTHR45739:SF3">
    <property type="entry name" value="FRAS-RELATED EXTRACELLULAR MATRIX PROTEIN 1B PRECURSOR"/>
    <property type="match status" value="1"/>
</dbReference>
<dbReference type="InterPro" id="IPR051561">
    <property type="entry name" value="FRAS1_ECM"/>
</dbReference>
<keyword evidence="4" id="KW-1185">Reference proteome</keyword>
<proteinExistence type="predicted"/>
<evidence type="ECO:0000313" key="4">
    <source>
        <dbReference type="Proteomes" id="UP001176940"/>
    </source>
</evidence>
<feature type="domain" description="FRAS1-related extracellular matrix protein N-terminal" evidence="2">
    <location>
        <begin position="90"/>
        <end position="199"/>
    </location>
</feature>
<dbReference type="InterPro" id="IPR045658">
    <property type="entry name" value="FRAS1-rel_N"/>
</dbReference>
<dbReference type="EMBL" id="CAUEEQ010014429">
    <property type="protein sequence ID" value="CAJ0938501.1"/>
    <property type="molecule type" value="Genomic_DNA"/>
</dbReference>
<evidence type="ECO:0000313" key="3">
    <source>
        <dbReference type="EMBL" id="CAJ0938501.1"/>
    </source>
</evidence>
<dbReference type="Pfam" id="PF19309">
    <property type="entry name" value="Frem_N"/>
    <property type="match status" value="1"/>
</dbReference>
<name>A0ABN9LHQ5_9NEOB</name>
<comment type="caution">
    <text evidence="3">The sequence shown here is derived from an EMBL/GenBank/DDBJ whole genome shotgun (WGS) entry which is preliminary data.</text>
</comment>
<evidence type="ECO:0000259" key="2">
    <source>
        <dbReference type="Pfam" id="PF19309"/>
    </source>
</evidence>
<accession>A0ABN9LHQ5</accession>
<dbReference type="PANTHER" id="PTHR45739">
    <property type="entry name" value="MATRIX PROTEIN, PUTATIVE-RELATED"/>
    <property type="match status" value="1"/>
</dbReference>
<gene>
    <name evidence="3" type="ORF">RIMI_LOCUS7563974</name>
</gene>
<reference evidence="3" key="1">
    <citation type="submission" date="2023-07" db="EMBL/GenBank/DDBJ databases">
        <authorList>
            <person name="Stuckert A."/>
        </authorList>
    </citation>
    <scope>NUCLEOTIDE SEQUENCE</scope>
</reference>
<sequence length="228" mass="25351">MIKILQSRVVLNEPTEPIKSWDSDSNKGRCSLQLAYRVHRRPGGPTITRHHCPLPKLCRSLSPKVPRNNGNQSGNGTRGFHGFDLDAPIFLPDEVKYQHNGSPLLEEDHVMLGCTGFSEQETTVESFVLEVKVSELTNSIAVVQNYLEVPEFYEISSKPLDKNILTFKLRPGTSCVVRTLVSDLNLPGFGQVVIEEQTRDSRLVSGGGREPANREERVRCSGNKALPS</sequence>
<protein>
    <recommendedName>
        <fullName evidence="2">FRAS1-related extracellular matrix protein N-terminal domain-containing protein</fullName>
    </recommendedName>
</protein>
<organism evidence="3 4">
    <name type="scientific">Ranitomeya imitator</name>
    <name type="common">mimic poison frog</name>
    <dbReference type="NCBI Taxonomy" id="111125"/>
    <lineage>
        <taxon>Eukaryota</taxon>
        <taxon>Metazoa</taxon>
        <taxon>Chordata</taxon>
        <taxon>Craniata</taxon>
        <taxon>Vertebrata</taxon>
        <taxon>Euteleostomi</taxon>
        <taxon>Amphibia</taxon>
        <taxon>Batrachia</taxon>
        <taxon>Anura</taxon>
        <taxon>Neobatrachia</taxon>
        <taxon>Hyloidea</taxon>
        <taxon>Dendrobatidae</taxon>
        <taxon>Dendrobatinae</taxon>
        <taxon>Ranitomeya</taxon>
    </lineage>
</organism>